<accession>A0AAN1PKE3</accession>
<dbReference type="EMBL" id="CP023189">
    <property type="protein sequence ID" value="AXN01785.1"/>
    <property type="molecule type" value="Genomic_DNA"/>
</dbReference>
<evidence type="ECO:0000313" key="3">
    <source>
        <dbReference type="Proteomes" id="UP000256572"/>
    </source>
</evidence>
<sequence>MRVWEKRFEKPFFDNLHRVMHLKKPGRNNHPNCGHFINRYVYEFLFGNLGLEVIREANPNALRTNSVGENEYRRAYRHHQMLKGEHIPAFKQHIRTLNTLLGVSTSIGHFDDIFNATFPKHHTQIGFMFNELQKRTPAQEAGR</sequence>
<feature type="domain" description="Bacteriophage Mx8 p63 C-terminal" evidence="1">
    <location>
        <begin position="2"/>
        <end position="83"/>
    </location>
</feature>
<reference evidence="2 3" key="2">
    <citation type="submission" date="2018-08" db="EMBL/GenBank/DDBJ databases">
        <title>Acetobacter oryzifermentans sp. nov., isolated from Korea traditional vinegar and reclassification of Acetobacter pasteurianus subsp. ascendens (Henneberg 1898) as Acetobacter ascendens comb. nov.</title>
        <authorList>
            <person name="Cho G.Y."/>
            <person name="Lee S.H."/>
        </authorList>
    </citation>
    <scope>NUCLEOTIDE SEQUENCE [LARGE SCALE GENOMIC DNA]</scope>
    <source>
        <strain evidence="2 3">SH</strain>
    </source>
</reference>
<gene>
    <name evidence="2" type="ORF">CJF59_13355</name>
</gene>
<dbReference type="Proteomes" id="UP000256572">
    <property type="component" value="Chromosome"/>
</dbReference>
<dbReference type="AlphaFoldDB" id="A0AAN1PKE3"/>
<dbReference type="Pfam" id="PF10546">
    <property type="entry name" value="P63C"/>
    <property type="match status" value="1"/>
</dbReference>
<reference evidence="2 3" key="1">
    <citation type="submission" date="2017-09" db="EMBL/GenBank/DDBJ databases">
        <authorList>
            <person name="Kim K.H."/>
            <person name="Chun B.H."/>
            <person name="Han G.S."/>
            <person name="Hyun S.G."/>
            <person name="Jeon C.O."/>
        </authorList>
    </citation>
    <scope>NUCLEOTIDE SEQUENCE [LARGE SCALE GENOMIC DNA]</scope>
    <source>
        <strain evidence="2 3">SH</strain>
    </source>
</reference>
<dbReference type="InterPro" id="IPR018874">
    <property type="entry name" value="Phage_Mx8_p63_C"/>
</dbReference>
<name>A0AAN1PKE3_9PROT</name>
<protein>
    <recommendedName>
        <fullName evidence="1">Bacteriophage Mx8 p63 C-terminal domain-containing protein</fullName>
    </recommendedName>
</protein>
<organism evidence="2 3">
    <name type="scientific">Acetobacter pomorum</name>
    <dbReference type="NCBI Taxonomy" id="65959"/>
    <lineage>
        <taxon>Bacteria</taxon>
        <taxon>Pseudomonadati</taxon>
        <taxon>Pseudomonadota</taxon>
        <taxon>Alphaproteobacteria</taxon>
        <taxon>Acetobacterales</taxon>
        <taxon>Acetobacteraceae</taxon>
        <taxon>Acetobacter</taxon>
    </lineage>
</organism>
<proteinExistence type="predicted"/>
<evidence type="ECO:0000313" key="2">
    <source>
        <dbReference type="EMBL" id="AXN01785.1"/>
    </source>
</evidence>
<evidence type="ECO:0000259" key="1">
    <source>
        <dbReference type="Pfam" id="PF10546"/>
    </source>
</evidence>